<protein>
    <recommendedName>
        <fullName evidence="1">Peptidase S24/S26A/S26B/S26C domain-containing protein</fullName>
    </recommendedName>
</protein>
<dbReference type="Gene3D" id="2.10.109.10">
    <property type="entry name" value="Umud Fragment, subunit A"/>
    <property type="match status" value="1"/>
</dbReference>
<dbReference type="Proteomes" id="UP000253209">
    <property type="component" value="Unassembled WGS sequence"/>
</dbReference>
<evidence type="ECO:0000313" key="3">
    <source>
        <dbReference type="Proteomes" id="UP000253209"/>
    </source>
</evidence>
<keyword evidence="3" id="KW-1185">Reference proteome</keyword>
<proteinExistence type="predicted"/>
<comment type="caution">
    <text evidence="2">The sequence shown here is derived from an EMBL/GenBank/DDBJ whole genome shotgun (WGS) entry which is preliminary data.</text>
</comment>
<evidence type="ECO:0000259" key="1">
    <source>
        <dbReference type="Pfam" id="PF00717"/>
    </source>
</evidence>
<accession>A0A367GKC5</accession>
<reference evidence="2 3" key="1">
    <citation type="submission" date="2018-05" db="EMBL/GenBank/DDBJ databases">
        <title>Mucilaginibacter hurinus sp. nov., isolated from briquette warehouse soil.</title>
        <authorList>
            <person name="Choi L."/>
        </authorList>
    </citation>
    <scope>NUCLEOTIDE SEQUENCE [LARGE SCALE GENOMIC DNA]</scope>
    <source>
        <strain evidence="2 3">ZR32</strain>
    </source>
</reference>
<dbReference type="InterPro" id="IPR036286">
    <property type="entry name" value="LexA/Signal_pep-like_sf"/>
</dbReference>
<dbReference type="AlphaFoldDB" id="A0A367GKC5"/>
<feature type="domain" description="Peptidase S24/S26A/S26B/S26C" evidence="1">
    <location>
        <begin position="111"/>
        <end position="182"/>
    </location>
</feature>
<dbReference type="Pfam" id="PF00717">
    <property type="entry name" value="Peptidase_S24"/>
    <property type="match status" value="1"/>
</dbReference>
<evidence type="ECO:0000313" key="2">
    <source>
        <dbReference type="EMBL" id="RCH53919.1"/>
    </source>
</evidence>
<dbReference type="EMBL" id="QGDC01000009">
    <property type="protein sequence ID" value="RCH53919.1"/>
    <property type="molecule type" value="Genomic_DNA"/>
</dbReference>
<dbReference type="CDD" id="cd06462">
    <property type="entry name" value="Peptidase_S24_S26"/>
    <property type="match status" value="1"/>
</dbReference>
<dbReference type="RefSeq" id="WP_114006183.1">
    <property type="nucleotide sequence ID" value="NZ_QGDC01000009.1"/>
</dbReference>
<dbReference type="OrthoDB" id="796548at2"/>
<name>A0A367GKC5_9SPHI</name>
<dbReference type="SUPFAM" id="SSF51306">
    <property type="entry name" value="LexA/Signal peptidase"/>
    <property type="match status" value="1"/>
</dbReference>
<sequence>MEKEGEKHKLLLKGRGYEINDIALKLNMTRQNLGYHFRKDVLDSNFKEKLYQTFPEVFTNVKQTPEIAAISELPENMQGIPMYNIPVSASIVEMYGDAKDVKVVGHLHIPGASKESFALPVHGHSMYPTLENGSWCVLRPITDVRDIEWGEIYYIEYGDYRMYKRLLKDEDEDSVILWSDNQLDQINGKPKYAAKTIKKSRIRRLCLLTDILKKPNY</sequence>
<organism evidence="2 3">
    <name type="scientific">Mucilaginibacter hurinus</name>
    <dbReference type="NCBI Taxonomy" id="2201324"/>
    <lineage>
        <taxon>Bacteria</taxon>
        <taxon>Pseudomonadati</taxon>
        <taxon>Bacteroidota</taxon>
        <taxon>Sphingobacteriia</taxon>
        <taxon>Sphingobacteriales</taxon>
        <taxon>Sphingobacteriaceae</taxon>
        <taxon>Mucilaginibacter</taxon>
    </lineage>
</organism>
<gene>
    <name evidence="2" type="ORF">DJ568_15380</name>
</gene>
<dbReference type="InterPro" id="IPR015927">
    <property type="entry name" value="Peptidase_S24_S26A/B/C"/>
</dbReference>